<dbReference type="InterPro" id="IPR002645">
    <property type="entry name" value="STAS_dom"/>
</dbReference>
<dbReference type="InterPro" id="IPR036890">
    <property type="entry name" value="HATPase_C_sf"/>
</dbReference>
<keyword evidence="1" id="KW-0723">Serine/threonine-protein kinase</keyword>
<evidence type="ECO:0000313" key="5">
    <source>
        <dbReference type="Proteomes" id="UP001501676"/>
    </source>
</evidence>
<dbReference type="InterPro" id="IPR003594">
    <property type="entry name" value="HATPase_dom"/>
</dbReference>
<dbReference type="EMBL" id="BAAAYN010000063">
    <property type="protein sequence ID" value="GAA3397057.1"/>
    <property type="molecule type" value="Genomic_DNA"/>
</dbReference>
<keyword evidence="1" id="KW-0808">Transferase</keyword>
<proteinExistence type="predicted"/>
<organism evidence="4 5">
    <name type="scientific">Cryptosporangium minutisporangium</name>
    <dbReference type="NCBI Taxonomy" id="113569"/>
    <lineage>
        <taxon>Bacteria</taxon>
        <taxon>Bacillati</taxon>
        <taxon>Actinomycetota</taxon>
        <taxon>Actinomycetes</taxon>
        <taxon>Cryptosporangiales</taxon>
        <taxon>Cryptosporangiaceae</taxon>
        <taxon>Cryptosporangium</taxon>
    </lineage>
</organism>
<dbReference type="Pfam" id="PF13581">
    <property type="entry name" value="HATPase_c_2"/>
    <property type="match status" value="1"/>
</dbReference>
<reference evidence="5" key="1">
    <citation type="journal article" date="2019" name="Int. J. Syst. Evol. Microbiol.">
        <title>The Global Catalogue of Microorganisms (GCM) 10K type strain sequencing project: providing services to taxonomists for standard genome sequencing and annotation.</title>
        <authorList>
            <consortium name="The Broad Institute Genomics Platform"/>
            <consortium name="The Broad Institute Genome Sequencing Center for Infectious Disease"/>
            <person name="Wu L."/>
            <person name="Ma J."/>
        </authorList>
    </citation>
    <scope>NUCLEOTIDE SEQUENCE [LARGE SCALE GENOMIC DNA]</scope>
    <source>
        <strain evidence="5">JCM 9458</strain>
    </source>
</reference>
<dbReference type="InterPro" id="IPR050267">
    <property type="entry name" value="Anti-sigma-factor_SerPK"/>
</dbReference>
<evidence type="ECO:0000259" key="3">
    <source>
        <dbReference type="PROSITE" id="PS50801"/>
    </source>
</evidence>
<dbReference type="Proteomes" id="UP001501676">
    <property type="component" value="Unassembled WGS sequence"/>
</dbReference>
<dbReference type="Gene3D" id="3.30.750.24">
    <property type="entry name" value="STAS domain"/>
    <property type="match status" value="1"/>
</dbReference>
<evidence type="ECO:0000256" key="1">
    <source>
        <dbReference type="ARBA" id="ARBA00022527"/>
    </source>
</evidence>
<feature type="domain" description="STAS" evidence="3">
    <location>
        <begin position="5"/>
        <end position="64"/>
    </location>
</feature>
<accession>A0ABP6TB82</accession>
<comment type="caution">
    <text evidence="4">The sequence shown here is derived from an EMBL/GenBank/DDBJ whole genome shotgun (WGS) entry which is preliminary data.</text>
</comment>
<evidence type="ECO:0000313" key="4">
    <source>
        <dbReference type="EMBL" id="GAA3397057.1"/>
    </source>
</evidence>
<dbReference type="SUPFAM" id="SSF55874">
    <property type="entry name" value="ATPase domain of HSP90 chaperone/DNA topoisomerase II/histidine kinase"/>
    <property type="match status" value="1"/>
</dbReference>
<sequence length="262" mass="28240">MSPELHVDQECLVGYVVLRLSGRLSVRTAPAARRAMLKTLFDVGRVVVDVSGLRLVTPECVTLLPSVLTTAGGWPAARMAIVDGDGVYEAAARRVRCADLLHFYPATEAGVRHVDDRPARVTRDVSVPADPSASATARRFLQQAAADWELSPDLTEIAQLVVSELVSNAVEHAGTTSTVALELTDERLKISVRDGSTTQPVPRPLDMVSFRGRGLPLIDRVSQQWGIIDHQDGKTVWAALSTEAPAVAESEESSDPETDRAV</sequence>
<dbReference type="SUPFAM" id="SSF52091">
    <property type="entry name" value="SpoIIaa-like"/>
    <property type="match status" value="1"/>
</dbReference>
<dbReference type="PROSITE" id="PS50801">
    <property type="entry name" value="STAS"/>
    <property type="match status" value="1"/>
</dbReference>
<gene>
    <name evidence="4" type="ORF">GCM10020369_75900</name>
</gene>
<dbReference type="PANTHER" id="PTHR35526:SF3">
    <property type="entry name" value="ANTI-SIGMA-F FACTOR RSBW"/>
    <property type="match status" value="1"/>
</dbReference>
<dbReference type="Gene3D" id="3.30.565.10">
    <property type="entry name" value="Histidine kinase-like ATPase, C-terminal domain"/>
    <property type="match status" value="1"/>
</dbReference>
<keyword evidence="5" id="KW-1185">Reference proteome</keyword>
<keyword evidence="1" id="KW-0418">Kinase</keyword>
<name>A0ABP6TB82_9ACTN</name>
<dbReference type="InterPro" id="IPR036513">
    <property type="entry name" value="STAS_dom_sf"/>
</dbReference>
<protein>
    <submittedName>
        <fullName evidence="4">STAS domain-containing protein</fullName>
    </submittedName>
</protein>
<feature type="region of interest" description="Disordered" evidence="2">
    <location>
        <begin position="243"/>
        <end position="262"/>
    </location>
</feature>
<dbReference type="CDD" id="cd16936">
    <property type="entry name" value="HATPase_RsbW-like"/>
    <property type="match status" value="1"/>
</dbReference>
<evidence type="ECO:0000256" key="2">
    <source>
        <dbReference type="SAM" id="MobiDB-lite"/>
    </source>
</evidence>
<dbReference type="PANTHER" id="PTHR35526">
    <property type="entry name" value="ANTI-SIGMA-F FACTOR RSBW-RELATED"/>
    <property type="match status" value="1"/>
</dbReference>